<dbReference type="Gene3D" id="3.60.21.10">
    <property type="match status" value="1"/>
</dbReference>
<proteinExistence type="predicted"/>
<dbReference type="GO" id="GO:0000122">
    <property type="term" value="P:negative regulation of transcription by RNA polymerase II"/>
    <property type="evidence" value="ECO:0007669"/>
    <property type="project" value="TreeGrafter"/>
</dbReference>
<evidence type="ECO:0000256" key="1">
    <source>
        <dbReference type="ARBA" id="ARBA00004123"/>
    </source>
</evidence>
<sequence>MTYMVKDMKVEIVVIDTIELCGNTRDVENGEFFDMMWASKTDPEGPKDPIKAQQQMAWIEKILQNSDADYLIVAGHYPIHSMSSHGPTSCLQKELDLLLPKYNVSIYFSGHDHSLQHFQYESPSKHTVNYVVSGAASRADSSKKNIHFYQKAGHLKFHYPSSSAFSVFQFGQLGFSDGGFIYATFHKTLAKLDFYDKEGRNLHLAKIKPRYLKCSKLVYWVNFRKMYHNQSYDQYELNQQNNRVRVEDALSYLDQVKTQFHDEPSVYTQFLDIMKDFKSQQIDTPGVITRVSRLFKGRPSLIIGFNTFLPPGFEVRVNGSRIIITEPSGNIQELDNDRDQAPVLHTPTAQLAQIQSQQQPIVEGTSSAVVEEAEQTDFDEQASEGRHQEEMDDEPSTEAGDNQFDLALDYVNKIKRRFANNPTVYKKFLDILHGYQSAVIDPSQRGMADAYIMDAVAEIFADDPDLLEEFKYFLPECQGLNANSAMNRGEYANQLECFNYEDEGDEEEGMEEDSEDQEDEEEERETDQEGKKPEEGKKKRKRRTAHGDEQGPLFNAKRRWKKEQHFGEVIAKMSIKELSLYERMKTQLDPQELNVVLRLMNLYSNGIATSNEFLKMLRPVLKGRKELMNEIRELLGENEEPEEKRPTAAEAEQAQQIDYATCRLLGVSYRKIADDAGSLPLCSGRTKLCNEVLNDTWASFPSWASEDSSSVSSKKTAYEEFLYRTEDERFELDILIEINKYAIEALEKVRRMVSTMSAVEQASFKLDDKLGASSGILMTKALKRVFGEQLPKYVEMLRKKPAACVDRVVDRLKEKENEWRDMQCYMNKSIDGQCEDVGPHLILKYPEDRSILDDASDLIIHYIKRQANIQKDEKRIVKRIMRKYVRDWFGVREEPMSDDEEETPNEWTNHTVDLKPGTSGYRLIYGGNNLFLFFRLHQFICERLGRIKAKHAVMIREYKPPVRDPTSLYQEVLNEIKNLLDSSIELSQFEDNIRMKFPVDGYVVFTMDKLIALIAKSLVSLANDADCFETLKQYDKFRMEKPPSVYDRSDRKNAIEAEYKQVSETKLNCKNCFLVYVINEEKPIVTVELVDTETEIDDPPSTNAVDKDKDSEMTEETSGEQLGESDEAVKDGKEDAKSDAKKETGTKRPATKCFLKRNVRLRKTKGFSQDDFATFDCKYQIASGKAKMIGGTVEGLIKKRKIDQSKRLELQKAAFLRRHERAKLLRREKGKCALLSENSTASRFKHPNFPWLSYLVYTRKT</sequence>
<accession>A0A2A2K863</accession>
<feature type="compositionally biased region" description="Basic and acidic residues" evidence="5">
    <location>
        <begin position="1127"/>
        <end position="1144"/>
    </location>
</feature>
<keyword evidence="3 4" id="KW-0539">Nucleus</keyword>
<comment type="subcellular location">
    <subcellularLocation>
        <location evidence="1 4">Nucleus</location>
    </subcellularLocation>
</comment>
<evidence type="ECO:0000259" key="6">
    <source>
        <dbReference type="SMART" id="SM00761"/>
    </source>
</evidence>
<dbReference type="EMBL" id="LIAE01009359">
    <property type="protein sequence ID" value="PAV70063.1"/>
    <property type="molecule type" value="Genomic_DNA"/>
</dbReference>
<evidence type="ECO:0000256" key="5">
    <source>
        <dbReference type="SAM" id="MobiDB-lite"/>
    </source>
</evidence>
<dbReference type="SUPFAM" id="SSF56300">
    <property type="entry name" value="Metallo-dependent phosphatases"/>
    <property type="match status" value="1"/>
</dbReference>
<comment type="caution">
    <text evidence="7">The sequence shown here is derived from an EMBL/GenBank/DDBJ whole genome shotgun (WGS) entry which is preliminary data.</text>
</comment>
<name>A0A2A2K863_9BILA</name>
<gene>
    <name evidence="7" type="ORF">WR25_21646</name>
</gene>
<dbReference type="FunFam" id="1.20.1160.11:FF:000001">
    <property type="entry name" value="Paired amphipathic helix protein Sin3"/>
    <property type="match status" value="1"/>
</dbReference>
<feature type="region of interest" description="Disordered" evidence="5">
    <location>
        <begin position="356"/>
        <end position="402"/>
    </location>
</feature>
<evidence type="ECO:0000256" key="2">
    <source>
        <dbReference type="ARBA" id="ARBA00022491"/>
    </source>
</evidence>
<feature type="compositionally biased region" description="Basic and acidic residues" evidence="5">
    <location>
        <begin position="527"/>
        <end position="537"/>
    </location>
</feature>
<feature type="compositionally biased region" description="Acidic residues" evidence="5">
    <location>
        <begin position="503"/>
        <end position="526"/>
    </location>
</feature>
<feature type="compositionally biased region" description="Acidic residues" evidence="5">
    <location>
        <begin position="371"/>
        <end position="382"/>
    </location>
</feature>
<dbReference type="PANTHER" id="PTHR12346">
    <property type="entry name" value="SIN3B-RELATED"/>
    <property type="match status" value="1"/>
</dbReference>
<dbReference type="GO" id="GO:0070822">
    <property type="term" value="C:Sin3-type complex"/>
    <property type="evidence" value="ECO:0007669"/>
    <property type="project" value="TreeGrafter"/>
</dbReference>
<evidence type="ECO:0000313" key="7">
    <source>
        <dbReference type="EMBL" id="PAV70063.1"/>
    </source>
</evidence>
<dbReference type="InterPro" id="IPR029052">
    <property type="entry name" value="Metallo-depent_PP-like"/>
</dbReference>
<dbReference type="GO" id="GO:0003714">
    <property type="term" value="F:transcription corepressor activity"/>
    <property type="evidence" value="ECO:0007669"/>
    <property type="project" value="InterPro"/>
</dbReference>
<dbReference type="OrthoDB" id="10265969at2759"/>
<dbReference type="AlphaFoldDB" id="A0A2A2K863"/>
<organism evidence="7 8">
    <name type="scientific">Diploscapter pachys</name>
    <dbReference type="NCBI Taxonomy" id="2018661"/>
    <lineage>
        <taxon>Eukaryota</taxon>
        <taxon>Metazoa</taxon>
        <taxon>Ecdysozoa</taxon>
        <taxon>Nematoda</taxon>
        <taxon>Chromadorea</taxon>
        <taxon>Rhabditida</taxon>
        <taxon>Rhabditina</taxon>
        <taxon>Rhabditomorpha</taxon>
        <taxon>Rhabditoidea</taxon>
        <taxon>Rhabditidae</taxon>
        <taxon>Diploscapter</taxon>
    </lineage>
</organism>
<evidence type="ECO:0000256" key="3">
    <source>
        <dbReference type="ARBA" id="ARBA00023242"/>
    </source>
</evidence>
<feature type="region of interest" description="Disordered" evidence="5">
    <location>
        <begin position="1090"/>
        <end position="1144"/>
    </location>
</feature>
<dbReference type="Proteomes" id="UP000218231">
    <property type="component" value="Unassembled WGS sequence"/>
</dbReference>
<dbReference type="Gene3D" id="1.20.1160.11">
    <property type="entry name" value="Paired amphipathic helix"/>
    <property type="match status" value="3"/>
</dbReference>
<dbReference type="InterPro" id="IPR036600">
    <property type="entry name" value="PAH_sf"/>
</dbReference>
<dbReference type="InterPro" id="IPR003822">
    <property type="entry name" value="PAH"/>
</dbReference>
<keyword evidence="2" id="KW-0678">Repressor</keyword>
<dbReference type="InterPro" id="IPR031693">
    <property type="entry name" value="Sin3_C"/>
</dbReference>
<feature type="compositionally biased region" description="Acidic residues" evidence="5">
    <location>
        <begin position="1113"/>
        <end position="1126"/>
    </location>
</feature>
<dbReference type="GO" id="GO:0016787">
    <property type="term" value="F:hydrolase activity"/>
    <property type="evidence" value="ECO:0007669"/>
    <property type="project" value="InterPro"/>
</dbReference>
<dbReference type="InterPro" id="IPR004843">
    <property type="entry name" value="Calcineurin-like_PHP"/>
</dbReference>
<dbReference type="PANTHER" id="PTHR12346:SF0">
    <property type="entry name" value="SIN3A, ISOFORM G"/>
    <property type="match status" value="1"/>
</dbReference>
<protein>
    <recommendedName>
        <fullName evidence="6">Histone deacetylase interacting domain-containing protein</fullName>
    </recommendedName>
</protein>
<evidence type="ECO:0000313" key="8">
    <source>
        <dbReference type="Proteomes" id="UP000218231"/>
    </source>
</evidence>
<feature type="domain" description="Histone deacetylase interacting" evidence="6">
    <location>
        <begin position="661"/>
        <end position="763"/>
    </location>
</feature>
<dbReference type="InterPro" id="IPR013194">
    <property type="entry name" value="HDAC_interact_dom"/>
</dbReference>
<dbReference type="PROSITE" id="PS51477">
    <property type="entry name" value="PAH"/>
    <property type="match status" value="2"/>
</dbReference>
<reference evidence="7 8" key="1">
    <citation type="journal article" date="2017" name="Curr. Biol.">
        <title>Genome architecture and evolution of a unichromosomal asexual nematode.</title>
        <authorList>
            <person name="Fradin H."/>
            <person name="Zegar C."/>
            <person name="Gutwein M."/>
            <person name="Lucas J."/>
            <person name="Kovtun M."/>
            <person name="Corcoran D."/>
            <person name="Baugh L.R."/>
            <person name="Kiontke K."/>
            <person name="Gunsalus K."/>
            <person name="Fitch D.H."/>
            <person name="Piano F."/>
        </authorList>
    </citation>
    <scope>NUCLEOTIDE SEQUENCE [LARGE SCALE GENOMIC DNA]</scope>
    <source>
        <strain evidence="7">PF1309</strain>
    </source>
</reference>
<dbReference type="STRING" id="2018661.A0A2A2K863"/>
<dbReference type="Pfam" id="PF08295">
    <property type="entry name" value="Sin3_corepress"/>
    <property type="match status" value="1"/>
</dbReference>
<dbReference type="InterPro" id="IPR039774">
    <property type="entry name" value="Sin3-like"/>
</dbReference>
<dbReference type="SMART" id="SM00761">
    <property type="entry name" value="HDAC_interact"/>
    <property type="match status" value="1"/>
</dbReference>
<dbReference type="Pfam" id="PF02671">
    <property type="entry name" value="PAH"/>
    <property type="match status" value="2"/>
</dbReference>
<feature type="region of interest" description="Disordered" evidence="5">
    <location>
        <begin position="503"/>
        <end position="558"/>
    </location>
</feature>
<dbReference type="Pfam" id="PF16879">
    <property type="entry name" value="Sin3a_C"/>
    <property type="match status" value="1"/>
</dbReference>
<keyword evidence="8" id="KW-1185">Reference proteome</keyword>
<dbReference type="SUPFAM" id="SSF47762">
    <property type="entry name" value="PAH2 domain"/>
    <property type="match status" value="2"/>
</dbReference>
<dbReference type="Pfam" id="PF00149">
    <property type="entry name" value="Metallophos"/>
    <property type="match status" value="1"/>
</dbReference>
<evidence type="ECO:0000256" key="4">
    <source>
        <dbReference type="PROSITE-ProRule" id="PRU00810"/>
    </source>
</evidence>